<protein>
    <submittedName>
        <fullName evidence="1">Uncharacterized protein</fullName>
    </submittedName>
</protein>
<proteinExistence type="predicted"/>
<comment type="caution">
    <text evidence="1">The sequence shown here is derived from an EMBL/GenBank/DDBJ whole genome shotgun (WGS) entry which is preliminary data.</text>
</comment>
<gene>
    <name evidence="1" type="ORF">HK103_005733</name>
</gene>
<keyword evidence="2" id="KW-1185">Reference proteome</keyword>
<sequence length="171" mass="20391">MNAERIFKEEYLRSRLLDIDHDYSFKKLTFKSIQNISEFVCNQDRFKNGKFSTIARYLDEIVATERERQEREQFALLELERLKLGVLKIQRPENLYSIVSQESIVSKWVYSNYPSEKLVSQLKELAYTRDMNEAFLNLKYQAFNNSKFASLFFDEKSAIDLIESPEFRLIV</sequence>
<organism evidence="1 2">
    <name type="scientific">Boothiomyces macroporosus</name>
    <dbReference type="NCBI Taxonomy" id="261099"/>
    <lineage>
        <taxon>Eukaryota</taxon>
        <taxon>Fungi</taxon>
        <taxon>Fungi incertae sedis</taxon>
        <taxon>Chytridiomycota</taxon>
        <taxon>Chytridiomycota incertae sedis</taxon>
        <taxon>Chytridiomycetes</taxon>
        <taxon>Rhizophydiales</taxon>
        <taxon>Terramycetaceae</taxon>
        <taxon>Boothiomyces</taxon>
    </lineage>
</organism>
<evidence type="ECO:0000313" key="1">
    <source>
        <dbReference type="EMBL" id="KAJ3256050.1"/>
    </source>
</evidence>
<dbReference type="EMBL" id="JADGKB010000056">
    <property type="protein sequence ID" value="KAJ3256050.1"/>
    <property type="molecule type" value="Genomic_DNA"/>
</dbReference>
<reference evidence="1" key="1">
    <citation type="submission" date="2020-05" db="EMBL/GenBank/DDBJ databases">
        <title>Phylogenomic resolution of chytrid fungi.</title>
        <authorList>
            <person name="Stajich J.E."/>
            <person name="Amses K."/>
            <person name="Simmons R."/>
            <person name="Seto K."/>
            <person name="Myers J."/>
            <person name="Bonds A."/>
            <person name="Quandt C.A."/>
            <person name="Barry K."/>
            <person name="Liu P."/>
            <person name="Grigoriev I."/>
            <person name="Longcore J.E."/>
            <person name="James T.Y."/>
        </authorList>
    </citation>
    <scope>NUCLEOTIDE SEQUENCE</scope>
    <source>
        <strain evidence="1">PLAUS21</strain>
    </source>
</reference>
<dbReference type="Proteomes" id="UP001210925">
    <property type="component" value="Unassembled WGS sequence"/>
</dbReference>
<dbReference type="AlphaFoldDB" id="A0AAD5Y2H8"/>
<name>A0AAD5Y2H8_9FUNG</name>
<accession>A0AAD5Y2H8</accession>
<evidence type="ECO:0000313" key="2">
    <source>
        <dbReference type="Proteomes" id="UP001210925"/>
    </source>
</evidence>